<feature type="compositionally biased region" description="Low complexity" evidence="2">
    <location>
        <begin position="164"/>
        <end position="178"/>
    </location>
</feature>
<reference evidence="4" key="2">
    <citation type="submission" date="2023-06" db="EMBL/GenBank/DDBJ databases">
        <authorList>
            <person name="Ma L."/>
            <person name="Liu K.-W."/>
            <person name="Li Z."/>
            <person name="Hsiao Y.-Y."/>
            <person name="Qi Y."/>
            <person name="Fu T."/>
            <person name="Tang G."/>
            <person name="Zhang D."/>
            <person name="Sun W.-H."/>
            <person name="Liu D.-K."/>
            <person name="Li Y."/>
            <person name="Chen G.-Z."/>
            <person name="Liu X.-D."/>
            <person name="Liao X.-Y."/>
            <person name="Jiang Y.-T."/>
            <person name="Yu X."/>
            <person name="Hao Y."/>
            <person name="Huang J."/>
            <person name="Zhao X.-W."/>
            <person name="Ke S."/>
            <person name="Chen Y.-Y."/>
            <person name="Wu W.-L."/>
            <person name="Hsu J.-L."/>
            <person name="Lin Y.-F."/>
            <person name="Huang M.-D."/>
            <person name="Li C.-Y."/>
            <person name="Huang L."/>
            <person name="Wang Z.-W."/>
            <person name="Zhao X."/>
            <person name="Zhong W.-Y."/>
            <person name="Peng D.-H."/>
            <person name="Ahmad S."/>
            <person name="Lan S."/>
            <person name="Zhang J.-S."/>
            <person name="Tsai W.-C."/>
            <person name="Van De Peer Y."/>
            <person name="Liu Z.-J."/>
        </authorList>
    </citation>
    <scope>NUCLEOTIDE SEQUENCE</scope>
    <source>
        <strain evidence="4">CP</strain>
        <tissue evidence="4">Leaves</tissue>
    </source>
</reference>
<dbReference type="GO" id="GO:0003676">
    <property type="term" value="F:nucleic acid binding"/>
    <property type="evidence" value="ECO:0007669"/>
    <property type="project" value="InterPro"/>
</dbReference>
<feature type="region of interest" description="Disordered" evidence="2">
    <location>
        <begin position="109"/>
        <end position="137"/>
    </location>
</feature>
<gene>
    <name evidence="4" type="ORF">QJS10_CPA16g01234</name>
</gene>
<protein>
    <recommendedName>
        <fullName evidence="3">CCHC-type domain-containing protein</fullName>
    </recommendedName>
</protein>
<reference evidence="4" key="1">
    <citation type="journal article" date="2023" name="Nat. Commun.">
        <title>Diploid and tetraploid genomes of Acorus and the evolution of monocots.</title>
        <authorList>
            <person name="Ma L."/>
            <person name="Liu K.W."/>
            <person name="Li Z."/>
            <person name="Hsiao Y.Y."/>
            <person name="Qi Y."/>
            <person name="Fu T."/>
            <person name="Tang G.D."/>
            <person name="Zhang D."/>
            <person name="Sun W.H."/>
            <person name="Liu D.K."/>
            <person name="Li Y."/>
            <person name="Chen G.Z."/>
            <person name="Liu X.D."/>
            <person name="Liao X.Y."/>
            <person name="Jiang Y.T."/>
            <person name="Yu X."/>
            <person name="Hao Y."/>
            <person name="Huang J."/>
            <person name="Zhao X.W."/>
            <person name="Ke S."/>
            <person name="Chen Y.Y."/>
            <person name="Wu W.L."/>
            <person name="Hsu J.L."/>
            <person name="Lin Y.F."/>
            <person name="Huang M.D."/>
            <person name="Li C.Y."/>
            <person name="Huang L."/>
            <person name="Wang Z.W."/>
            <person name="Zhao X."/>
            <person name="Zhong W.Y."/>
            <person name="Peng D.H."/>
            <person name="Ahmad S."/>
            <person name="Lan S."/>
            <person name="Zhang J.S."/>
            <person name="Tsai W.C."/>
            <person name="Van de Peer Y."/>
            <person name="Liu Z.J."/>
        </authorList>
    </citation>
    <scope>NUCLEOTIDE SEQUENCE</scope>
    <source>
        <strain evidence="4">CP</strain>
    </source>
</reference>
<evidence type="ECO:0000313" key="4">
    <source>
        <dbReference type="EMBL" id="KAK1294772.1"/>
    </source>
</evidence>
<keyword evidence="1" id="KW-0863">Zinc-finger</keyword>
<evidence type="ECO:0000313" key="5">
    <source>
        <dbReference type="Proteomes" id="UP001180020"/>
    </source>
</evidence>
<dbReference type="Proteomes" id="UP001180020">
    <property type="component" value="Unassembled WGS sequence"/>
</dbReference>
<keyword evidence="5" id="KW-1185">Reference proteome</keyword>
<sequence length="213" mass="23864">MRRSSRRRSVRSVEGALVTRTAANANLVGETSASNRILQSSSFEIMVKMNSRRQMAEKWTGVLVPEVQKIVTELSKNKGMYKRAYNMAITPLPDKSMWEVEEMNYVVKPPVQKRPPPGRPRKKRIRPADEESSQSKVGRIHVCRRCGGYGHLQKTCKNPPKQQSSEGPSSEASSSSRRPPGRPRKSENQHPQMYRGRGHGRGPYGRGPVVASG</sequence>
<feature type="region of interest" description="Disordered" evidence="2">
    <location>
        <begin position="151"/>
        <end position="213"/>
    </location>
</feature>
<evidence type="ECO:0000256" key="2">
    <source>
        <dbReference type="SAM" id="MobiDB-lite"/>
    </source>
</evidence>
<accession>A0AAV9D3H3</accession>
<evidence type="ECO:0000256" key="1">
    <source>
        <dbReference type="PROSITE-ProRule" id="PRU00047"/>
    </source>
</evidence>
<dbReference type="InterPro" id="IPR001878">
    <property type="entry name" value="Znf_CCHC"/>
</dbReference>
<dbReference type="GO" id="GO:0008270">
    <property type="term" value="F:zinc ion binding"/>
    <property type="evidence" value="ECO:0007669"/>
    <property type="project" value="UniProtKB-KW"/>
</dbReference>
<proteinExistence type="predicted"/>
<dbReference type="InterPro" id="IPR036875">
    <property type="entry name" value="Znf_CCHC_sf"/>
</dbReference>
<organism evidence="4 5">
    <name type="scientific">Acorus calamus</name>
    <name type="common">Sweet flag</name>
    <dbReference type="NCBI Taxonomy" id="4465"/>
    <lineage>
        <taxon>Eukaryota</taxon>
        <taxon>Viridiplantae</taxon>
        <taxon>Streptophyta</taxon>
        <taxon>Embryophyta</taxon>
        <taxon>Tracheophyta</taxon>
        <taxon>Spermatophyta</taxon>
        <taxon>Magnoliopsida</taxon>
        <taxon>Liliopsida</taxon>
        <taxon>Acoraceae</taxon>
        <taxon>Acorus</taxon>
    </lineage>
</organism>
<dbReference type="PROSITE" id="PS50158">
    <property type="entry name" value="ZF_CCHC"/>
    <property type="match status" value="1"/>
</dbReference>
<keyword evidence="1" id="KW-0862">Zinc</keyword>
<feature type="domain" description="CCHC-type" evidence="3">
    <location>
        <begin position="143"/>
        <end position="158"/>
    </location>
</feature>
<name>A0AAV9D3H3_ACOCL</name>
<dbReference type="AlphaFoldDB" id="A0AAV9D3H3"/>
<dbReference type="EMBL" id="JAUJYO010000016">
    <property type="protein sequence ID" value="KAK1294772.1"/>
    <property type="molecule type" value="Genomic_DNA"/>
</dbReference>
<keyword evidence="1" id="KW-0479">Metal-binding</keyword>
<dbReference type="SUPFAM" id="SSF57756">
    <property type="entry name" value="Retrovirus zinc finger-like domains"/>
    <property type="match status" value="1"/>
</dbReference>
<evidence type="ECO:0000259" key="3">
    <source>
        <dbReference type="PROSITE" id="PS50158"/>
    </source>
</evidence>
<comment type="caution">
    <text evidence="4">The sequence shown here is derived from an EMBL/GenBank/DDBJ whole genome shotgun (WGS) entry which is preliminary data.</text>
</comment>